<evidence type="ECO:0000256" key="7">
    <source>
        <dbReference type="ARBA" id="ARBA00023136"/>
    </source>
</evidence>
<keyword evidence="3" id="KW-0813">Transport</keyword>
<proteinExistence type="inferred from homology"/>
<evidence type="ECO:0000256" key="3">
    <source>
        <dbReference type="ARBA" id="ARBA00022448"/>
    </source>
</evidence>
<comment type="similarity">
    <text evidence="2 8">Belongs to the 4-toluene sulfonate uptake permease (TSUP) (TC 2.A.102) family.</text>
</comment>
<evidence type="ECO:0000256" key="2">
    <source>
        <dbReference type="ARBA" id="ARBA00009142"/>
    </source>
</evidence>
<protein>
    <recommendedName>
        <fullName evidence="8">Probable membrane transporter protein</fullName>
    </recommendedName>
</protein>
<feature type="transmembrane region" description="Helical" evidence="8">
    <location>
        <begin position="46"/>
        <end position="68"/>
    </location>
</feature>
<comment type="caution">
    <text evidence="9">The sequence shown here is derived from an EMBL/GenBank/DDBJ whole genome shotgun (WGS) entry which is preliminary data.</text>
</comment>
<evidence type="ECO:0000256" key="1">
    <source>
        <dbReference type="ARBA" id="ARBA00004651"/>
    </source>
</evidence>
<reference evidence="9 10" key="1">
    <citation type="journal article" date="2011" name="J. Bacteriol.">
        <title>Genome sequence of strain IMCC3088, a proteorhodopsin-containing marine bacterium belonging to the OM60/NOR5 clade.</title>
        <authorList>
            <person name="Jang Y."/>
            <person name="Oh H.M."/>
            <person name="Kang I."/>
            <person name="Lee K."/>
            <person name="Yang S.J."/>
            <person name="Cho J.C."/>
        </authorList>
    </citation>
    <scope>NUCLEOTIDE SEQUENCE [LARGE SCALE GENOMIC DNA]</scope>
    <source>
        <strain evidence="9 10">IMCC3088</strain>
    </source>
</reference>
<keyword evidence="7 8" id="KW-0472">Membrane</keyword>
<evidence type="ECO:0000256" key="6">
    <source>
        <dbReference type="ARBA" id="ARBA00022989"/>
    </source>
</evidence>
<feature type="transmembrane region" description="Helical" evidence="8">
    <location>
        <begin position="6"/>
        <end position="39"/>
    </location>
</feature>
<dbReference type="GO" id="GO:0005886">
    <property type="term" value="C:plasma membrane"/>
    <property type="evidence" value="ECO:0007669"/>
    <property type="project" value="UniProtKB-SubCell"/>
</dbReference>
<feature type="transmembrane region" description="Helical" evidence="8">
    <location>
        <begin position="182"/>
        <end position="202"/>
    </location>
</feature>
<evidence type="ECO:0000256" key="5">
    <source>
        <dbReference type="ARBA" id="ARBA00022692"/>
    </source>
</evidence>
<keyword evidence="5 8" id="KW-0812">Transmembrane</keyword>
<dbReference type="InterPro" id="IPR002781">
    <property type="entry name" value="TM_pro_TauE-like"/>
</dbReference>
<dbReference type="InterPro" id="IPR052017">
    <property type="entry name" value="TSUP"/>
</dbReference>
<keyword evidence="10" id="KW-1185">Reference proteome</keyword>
<evidence type="ECO:0000313" key="10">
    <source>
        <dbReference type="Proteomes" id="UP000005615"/>
    </source>
</evidence>
<organism evidence="9 10">
    <name type="scientific">Aequoribacter fuscus</name>
    <dbReference type="NCBI Taxonomy" id="2518989"/>
    <lineage>
        <taxon>Bacteria</taxon>
        <taxon>Pseudomonadati</taxon>
        <taxon>Pseudomonadota</taxon>
        <taxon>Gammaproteobacteria</taxon>
        <taxon>Cellvibrionales</taxon>
        <taxon>Halieaceae</taxon>
        <taxon>Aequoribacter</taxon>
    </lineage>
</organism>
<sequence length="257" mass="28547">MEALALWQTIAIFFVFIWSGFVRSGLGFGGAVLSLPFLLLIHDKPLVFLPLVSVHLLVFSSLTIAHPWIKDLARGQQPAFESNINWLYLRKILAITIIPKLLGVFGVISLPNDVITNVIFAIVLIYGLSYVLQKSFVSNHPLLDWVFLILGGYVSGTSLIGAPLIIAVMARELPREQLRDTLFALWFILVSIKLVAFAAAGIDLQWQAHLWLLPAAAIGHVLGLKFHQYSLKVEPKRFMQWIGIALIAVALAGLLQY</sequence>
<dbReference type="PANTHER" id="PTHR30269:SF37">
    <property type="entry name" value="MEMBRANE TRANSPORTER PROTEIN"/>
    <property type="match status" value="1"/>
</dbReference>
<dbReference type="PANTHER" id="PTHR30269">
    <property type="entry name" value="TRANSMEMBRANE PROTEIN YFCA"/>
    <property type="match status" value="1"/>
</dbReference>
<feature type="transmembrane region" description="Helical" evidence="8">
    <location>
        <begin position="114"/>
        <end position="133"/>
    </location>
</feature>
<dbReference type="Pfam" id="PF01925">
    <property type="entry name" value="TauE"/>
    <property type="match status" value="1"/>
</dbReference>
<evidence type="ECO:0000256" key="8">
    <source>
        <dbReference type="RuleBase" id="RU363041"/>
    </source>
</evidence>
<keyword evidence="6 8" id="KW-1133">Transmembrane helix</keyword>
<evidence type="ECO:0000313" key="9">
    <source>
        <dbReference type="EMBL" id="EGG29005.1"/>
    </source>
</evidence>
<dbReference type="AlphaFoldDB" id="F3L3V6"/>
<dbReference type="EMBL" id="AEIG01000067">
    <property type="protein sequence ID" value="EGG29005.1"/>
    <property type="molecule type" value="Genomic_DNA"/>
</dbReference>
<keyword evidence="4 8" id="KW-1003">Cell membrane</keyword>
<name>F3L3V6_9GAMM</name>
<dbReference type="Proteomes" id="UP000005615">
    <property type="component" value="Unassembled WGS sequence"/>
</dbReference>
<accession>F3L3V6</accession>
<dbReference type="OrthoDB" id="9783137at2"/>
<comment type="subcellular location">
    <subcellularLocation>
        <location evidence="1 8">Cell membrane</location>
        <topology evidence="1 8">Multi-pass membrane protein</topology>
    </subcellularLocation>
</comment>
<feature type="transmembrane region" description="Helical" evidence="8">
    <location>
        <begin position="238"/>
        <end position="255"/>
    </location>
</feature>
<gene>
    <name evidence="9" type="ORF">IMCC3088_2298</name>
</gene>
<feature type="transmembrane region" description="Helical" evidence="8">
    <location>
        <begin position="88"/>
        <end position="107"/>
    </location>
</feature>
<dbReference type="eggNOG" id="COG0730">
    <property type="taxonomic scope" value="Bacteria"/>
</dbReference>
<evidence type="ECO:0000256" key="4">
    <source>
        <dbReference type="ARBA" id="ARBA00022475"/>
    </source>
</evidence>
<feature type="transmembrane region" description="Helical" evidence="8">
    <location>
        <begin position="145"/>
        <end position="170"/>
    </location>
</feature>
<dbReference type="RefSeq" id="WP_009576497.1">
    <property type="nucleotide sequence ID" value="NZ_AEIG01000067.1"/>
</dbReference>
<dbReference type="STRING" id="2518989.IMCC3088_2298"/>